<name>A0ABZ0RLL5_9BACT</name>
<keyword evidence="3" id="KW-1185">Reference proteome</keyword>
<gene>
    <name evidence="2" type="ORF">SH580_05240</name>
</gene>
<evidence type="ECO:0000259" key="1">
    <source>
        <dbReference type="SMART" id="SM01321"/>
    </source>
</evidence>
<organism evidence="2 3">
    <name type="scientific">Coraliomargarita algicola</name>
    <dbReference type="NCBI Taxonomy" id="3092156"/>
    <lineage>
        <taxon>Bacteria</taxon>
        <taxon>Pseudomonadati</taxon>
        <taxon>Verrucomicrobiota</taxon>
        <taxon>Opitutia</taxon>
        <taxon>Puniceicoccales</taxon>
        <taxon>Coraliomargaritaceae</taxon>
        <taxon>Coraliomargarita</taxon>
    </lineage>
</organism>
<protein>
    <recommendedName>
        <fullName evidence="1">Transposase IS200-like domain-containing protein</fullName>
    </recommendedName>
</protein>
<proteinExistence type="predicted"/>
<dbReference type="InterPro" id="IPR052715">
    <property type="entry name" value="RAYT_transposase"/>
</dbReference>
<dbReference type="InterPro" id="IPR002686">
    <property type="entry name" value="Transposase_17"/>
</dbReference>
<dbReference type="RefSeq" id="WP_319833961.1">
    <property type="nucleotide sequence ID" value="NZ_CP138858.1"/>
</dbReference>
<evidence type="ECO:0000313" key="3">
    <source>
        <dbReference type="Proteomes" id="UP001324993"/>
    </source>
</evidence>
<dbReference type="InterPro" id="IPR036515">
    <property type="entry name" value="Transposase_17_sf"/>
</dbReference>
<dbReference type="Gene3D" id="3.30.70.1290">
    <property type="entry name" value="Transposase IS200-like"/>
    <property type="match status" value="1"/>
</dbReference>
<dbReference type="Proteomes" id="UP001324993">
    <property type="component" value="Chromosome"/>
</dbReference>
<evidence type="ECO:0000313" key="2">
    <source>
        <dbReference type="EMBL" id="WPJ97110.1"/>
    </source>
</evidence>
<dbReference type="SUPFAM" id="SSF143422">
    <property type="entry name" value="Transposase IS200-like"/>
    <property type="match status" value="1"/>
</dbReference>
<feature type="domain" description="Transposase IS200-like" evidence="1">
    <location>
        <begin position="2"/>
        <end position="111"/>
    </location>
</feature>
<dbReference type="PANTHER" id="PTHR36966:SF1">
    <property type="entry name" value="REP-ASSOCIATED TYROSINE TRANSPOSASE"/>
    <property type="match status" value="1"/>
</dbReference>
<dbReference type="SMART" id="SM01321">
    <property type="entry name" value="Y1_Tnp"/>
    <property type="match status" value="1"/>
</dbReference>
<accession>A0ABZ0RLL5</accession>
<reference evidence="2 3" key="1">
    <citation type="submission" date="2023-11" db="EMBL/GenBank/DDBJ databases">
        <title>Coraliomargarita sp. nov., isolated from marine algae.</title>
        <authorList>
            <person name="Lee J.K."/>
            <person name="Baek J.H."/>
            <person name="Kim J.M."/>
            <person name="Choi D.G."/>
            <person name="Jeon C.O."/>
        </authorList>
    </citation>
    <scope>NUCLEOTIDE SEQUENCE [LARGE SCALE GENOMIC DNA]</scope>
    <source>
        <strain evidence="2 3">J2-16</strain>
    </source>
</reference>
<dbReference type="NCBIfam" id="NF047646">
    <property type="entry name" value="REP_Tyr_transpos"/>
    <property type="match status" value="1"/>
</dbReference>
<dbReference type="EMBL" id="CP138858">
    <property type="protein sequence ID" value="WPJ97110.1"/>
    <property type="molecule type" value="Genomic_DNA"/>
</dbReference>
<dbReference type="PANTHER" id="PTHR36966">
    <property type="entry name" value="REP-ASSOCIATED TYROSINE TRANSPOSASE"/>
    <property type="match status" value="1"/>
</dbReference>
<sequence length="159" mass="18772">MLTAACYEHTPIIGQSHERLAFCEDELLKIGRELSHEVHAWCILPNHYHILVHTDQIAALLHALGRWHGRSSRAWNLEDSTSGRKVWFRVVERAMRSERHFGATINYIHNNPVKHGYVTKWQEWPFSSAPQFIDTFGREYTEKLWNAYPVDRYGETWDK</sequence>